<reference evidence="1" key="2">
    <citation type="journal article" date="2015" name="Fish Shellfish Immunol.">
        <title>Early steps in the European eel (Anguilla anguilla)-Vibrio vulnificus interaction in the gills: Role of the RtxA13 toxin.</title>
        <authorList>
            <person name="Callol A."/>
            <person name="Pajuelo D."/>
            <person name="Ebbesson L."/>
            <person name="Teles M."/>
            <person name="MacKenzie S."/>
            <person name="Amaro C."/>
        </authorList>
    </citation>
    <scope>NUCLEOTIDE SEQUENCE</scope>
</reference>
<proteinExistence type="predicted"/>
<name>A0A0E9PNG2_ANGAN</name>
<reference evidence="1" key="1">
    <citation type="submission" date="2014-11" db="EMBL/GenBank/DDBJ databases">
        <authorList>
            <person name="Amaro Gonzalez C."/>
        </authorList>
    </citation>
    <scope>NUCLEOTIDE SEQUENCE</scope>
</reference>
<accession>A0A0E9PNG2</accession>
<evidence type="ECO:0000313" key="1">
    <source>
        <dbReference type="EMBL" id="JAH05363.1"/>
    </source>
</evidence>
<organism evidence="1">
    <name type="scientific">Anguilla anguilla</name>
    <name type="common">European freshwater eel</name>
    <name type="synonym">Muraena anguilla</name>
    <dbReference type="NCBI Taxonomy" id="7936"/>
    <lineage>
        <taxon>Eukaryota</taxon>
        <taxon>Metazoa</taxon>
        <taxon>Chordata</taxon>
        <taxon>Craniata</taxon>
        <taxon>Vertebrata</taxon>
        <taxon>Euteleostomi</taxon>
        <taxon>Actinopterygii</taxon>
        <taxon>Neopterygii</taxon>
        <taxon>Teleostei</taxon>
        <taxon>Anguilliformes</taxon>
        <taxon>Anguillidae</taxon>
        <taxon>Anguilla</taxon>
    </lineage>
</organism>
<dbReference type="AlphaFoldDB" id="A0A0E9PNG2"/>
<dbReference type="EMBL" id="GBXM01103214">
    <property type="protein sequence ID" value="JAH05363.1"/>
    <property type="molecule type" value="Transcribed_RNA"/>
</dbReference>
<sequence length="35" mass="4238">MVNRHSLMSSHYNIFHINFYQQIRICSFFFDAAAK</sequence>
<protein>
    <submittedName>
        <fullName evidence="1">Uncharacterized protein</fullName>
    </submittedName>
</protein>